<keyword evidence="1" id="KW-1133">Transmembrane helix</keyword>
<sequence>MITLQHAYIVVGLMFLAFAVFTATDRAHPTRIRNTLFWGLIAASMLFGDLLGGLGNGLLVVALVIVGAVGGKMAVGQPATTSLEERREAAERRGNALFVPALIIPLVAVGGTLLAKHTAPGAWLISSTQTTLIALGLGCLIALFAAMAWFRPPVLAPVQEGRRLMDAIGWATLLPQMLASLGAVFLAADVGGVVGELVSQAVPLTTPLLAVIAYCLGMALFTIVMGNAFAAFPVMTAAIGLPIVVHQFDGNPAIVCAIGMLAGFCGTLMTPMAANFNVVPANLLELPDRDAALNGVIRAQIPTALIMLGANIVLMYLLAFRF</sequence>
<feature type="transmembrane region" description="Helical" evidence="1">
    <location>
        <begin position="96"/>
        <end position="115"/>
    </location>
</feature>
<reference evidence="2 3" key="1">
    <citation type="journal article" date="2019" name="Int. J. Syst. Evol. Microbiol.">
        <title>The Global Catalogue of Microorganisms (GCM) 10K type strain sequencing project: providing services to taxonomists for standard genome sequencing and annotation.</title>
        <authorList>
            <consortium name="The Broad Institute Genomics Platform"/>
            <consortium name="The Broad Institute Genome Sequencing Center for Infectious Disease"/>
            <person name="Wu L."/>
            <person name="Ma J."/>
        </authorList>
    </citation>
    <scope>NUCLEOTIDE SEQUENCE [LARGE SCALE GENOMIC DNA]</scope>
    <source>
        <strain evidence="2 3">JCM 12928</strain>
    </source>
</reference>
<keyword evidence="1" id="KW-0812">Transmembrane</keyword>
<feature type="transmembrane region" description="Helical" evidence="1">
    <location>
        <begin position="6"/>
        <end position="23"/>
    </location>
</feature>
<dbReference type="EMBL" id="BAAAGA010000007">
    <property type="protein sequence ID" value="GAA0628713.1"/>
    <property type="molecule type" value="Genomic_DNA"/>
</dbReference>
<dbReference type="InterPro" id="IPR009323">
    <property type="entry name" value="DUF979"/>
</dbReference>
<protein>
    <submittedName>
        <fullName evidence="2">DUF979 domain-containing protein</fullName>
    </submittedName>
</protein>
<keyword evidence="1" id="KW-0472">Membrane</keyword>
<dbReference type="RefSeq" id="WP_343794573.1">
    <property type="nucleotide sequence ID" value="NZ_BAAAGA010000007.1"/>
</dbReference>
<evidence type="ECO:0000313" key="2">
    <source>
        <dbReference type="EMBL" id="GAA0628713.1"/>
    </source>
</evidence>
<gene>
    <name evidence="2" type="ORF">GCM10009422_27620</name>
</gene>
<evidence type="ECO:0000256" key="1">
    <source>
        <dbReference type="SAM" id="Phobius"/>
    </source>
</evidence>
<organism evidence="2 3">
    <name type="scientific">Brevundimonas kwangchunensis</name>
    <dbReference type="NCBI Taxonomy" id="322163"/>
    <lineage>
        <taxon>Bacteria</taxon>
        <taxon>Pseudomonadati</taxon>
        <taxon>Pseudomonadota</taxon>
        <taxon>Alphaproteobacteria</taxon>
        <taxon>Caulobacterales</taxon>
        <taxon>Caulobacteraceae</taxon>
        <taxon>Brevundimonas</taxon>
    </lineage>
</organism>
<feature type="transmembrane region" description="Helical" evidence="1">
    <location>
        <begin position="208"/>
        <end position="241"/>
    </location>
</feature>
<name>A0ABN1H4C7_9CAUL</name>
<evidence type="ECO:0000313" key="3">
    <source>
        <dbReference type="Proteomes" id="UP001501352"/>
    </source>
</evidence>
<accession>A0ABN1H4C7</accession>
<feature type="transmembrane region" description="Helical" evidence="1">
    <location>
        <begin position="121"/>
        <end position="146"/>
    </location>
</feature>
<feature type="transmembrane region" description="Helical" evidence="1">
    <location>
        <begin position="296"/>
        <end position="319"/>
    </location>
</feature>
<proteinExistence type="predicted"/>
<feature type="transmembrane region" description="Helical" evidence="1">
    <location>
        <begin position="253"/>
        <end position="276"/>
    </location>
</feature>
<dbReference type="Proteomes" id="UP001501352">
    <property type="component" value="Unassembled WGS sequence"/>
</dbReference>
<comment type="caution">
    <text evidence="2">The sequence shown here is derived from an EMBL/GenBank/DDBJ whole genome shotgun (WGS) entry which is preliminary data.</text>
</comment>
<feature type="transmembrane region" description="Helical" evidence="1">
    <location>
        <begin position="167"/>
        <end position="188"/>
    </location>
</feature>
<keyword evidence="3" id="KW-1185">Reference proteome</keyword>
<dbReference type="Pfam" id="PF06166">
    <property type="entry name" value="DUF979"/>
    <property type="match status" value="1"/>
</dbReference>